<dbReference type="HOGENOM" id="CLU_016665_3_0_1"/>
<dbReference type="PANTHER" id="PTHR46590">
    <property type="entry name" value="PHOSPHATIDYLINOSITOL TRANSFER PROTEIN CSR1-RELATED"/>
    <property type="match status" value="1"/>
</dbReference>
<gene>
    <name evidence="3" type="ORF">BBAD15_g9106</name>
</gene>
<dbReference type="SUPFAM" id="SSF46938">
    <property type="entry name" value="CRAL/TRIO N-terminal domain"/>
    <property type="match status" value="1"/>
</dbReference>
<dbReference type="EMBL" id="ANFO01000927">
    <property type="protein sequence ID" value="KGQ05643.1"/>
    <property type="molecule type" value="Genomic_DNA"/>
</dbReference>
<dbReference type="PROSITE" id="PS50191">
    <property type="entry name" value="CRAL_TRIO"/>
    <property type="match status" value="1"/>
</dbReference>
<dbReference type="InterPro" id="IPR001251">
    <property type="entry name" value="CRAL-TRIO_dom"/>
</dbReference>
<dbReference type="InterPro" id="IPR052432">
    <property type="entry name" value="PITP/CRAL-TRIO"/>
</dbReference>
<sequence length="477" mass="53511">MSQNGHQIAPGHLGNLTDEQEAKLRQLWSFGFQVLELYETESRIYEEKKARGEAVDPPKPAAAASSGGGWGLFGKKKGPTELTHPKFPNSVKELQKLVPADEPDRDELIKLAIEALDVYTPETARSILIEAVKHEHPDTLALRFLRARKWNVLRAVLMLAKSVRWRVEDMKVDRVLMRQGEGHMFEQELHGAAGSRDKTFGKDFLNQMRWAKGFLHGTDRDGRPVNYIRAARHRASDQSVESLEKFTVYCIELARLSLQAPVEMGTIVFDLTGFSLSNMDYVPVKFLVQCFEANYPESLGCILIHNAPWGFGGVYRIIERWLDPVVASKVHFTNGAKEIAEYIAPEQLVSDLGGTNPWEYEYVPPVDGENDRMDDTATRDALLARRKELAAAFEDRTREWARVAAASGAKAPETAKVSAERDAIAKQLAANFWELDPYLRARSLYDRLGVFQGNGKVDWSAAKKTQDQLKAEAGAAK</sequence>
<dbReference type="Proteomes" id="UP000030106">
    <property type="component" value="Unassembled WGS sequence"/>
</dbReference>
<dbReference type="STRING" id="1245745.A0A0A2VDM3"/>
<dbReference type="InterPro" id="IPR011074">
    <property type="entry name" value="CRAL/TRIO_N_dom"/>
</dbReference>
<dbReference type="InterPro" id="IPR036273">
    <property type="entry name" value="CRAL/TRIO_N_dom_sf"/>
</dbReference>
<evidence type="ECO:0000256" key="1">
    <source>
        <dbReference type="SAM" id="MobiDB-lite"/>
    </source>
</evidence>
<dbReference type="Pfam" id="PF03765">
    <property type="entry name" value="CRAL_TRIO_N"/>
    <property type="match status" value="1"/>
</dbReference>
<feature type="region of interest" description="Disordered" evidence="1">
    <location>
        <begin position="49"/>
        <end position="70"/>
    </location>
</feature>
<dbReference type="OrthoDB" id="43460at2759"/>
<dbReference type="SUPFAM" id="SSF52087">
    <property type="entry name" value="CRAL/TRIO domain"/>
    <property type="match status" value="1"/>
</dbReference>
<dbReference type="AlphaFoldDB" id="A0A0A2VDM3"/>
<comment type="caution">
    <text evidence="3">The sequence shown here is derived from an EMBL/GenBank/DDBJ whole genome shotgun (WGS) entry which is preliminary data.</text>
</comment>
<dbReference type="InterPro" id="IPR036865">
    <property type="entry name" value="CRAL-TRIO_dom_sf"/>
</dbReference>
<accession>A0A0A2VDM3</accession>
<evidence type="ECO:0000259" key="2">
    <source>
        <dbReference type="PROSITE" id="PS50191"/>
    </source>
</evidence>
<dbReference type="CDD" id="cd00170">
    <property type="entry name" value="SEC14"/>
    <property type="match status" value="1"/>
</dbReference>
<dbReference type="PANTHER" id="PTHR46590:SF1">
    <property type="entry name" value="PHOSPHATIDYLINOSITOL TRANSFER PROTEIN CSR1"/>
    <property type="match status" value="1"/>
</dbReference>
<evidence type="ECO:0000313" key="4">
    <source>
        <dbReference type="Proteomes" id="UP000030106"/>
    </source>
</evidence>
<proteinExistence type="predicted"/>
<protein>
    <submittedName>
        <fullName evidence="3">CRAL-TRIO domain-containing protein C3H8.02</fullName>
    </submittedName>
</protein>
<dbReference type="Gene3D" id="3.40.525.10">
    <property type="entry name" value="CRAL-TRIO lipid binding domain"/>
    <property type="match status" value="1"/>
</dbReference>
<feature type="domain" description="CRAL-TRIO" evidence="2">
    <location>
        <begin position="215"/>
        <end position="360"/>
    </location>
</feature>
<reference evidence="3 4" key="1">
    <citation type="submission" date="2012-10" db="EMBL/GenBank/DDBJ databases">
        <title>Genome sequencing and analysis of entomopathogenic fungi Beauveria bassiana D1-5.</title>
        <authorList>
            <person name="Li Q."/>
            <person name="Wang L."/>
            <person name="Zhang Z."/>
            <person name="Wang Q."/>
            <person name="Ren J."/>
            <person name="Wang M."/>
            <person name="Xu W."/>
            <person name="Wang J."/>
            <person name="Lu Y."/>
            <person name="Du Q."/>
            <person name="Sun Z."/>
        </authorList>
    </citation>
    <scope>NUCLEOTIDE SEQUENCE [LARGE SCALE GENOMIC DNA]</scope>
    <source>
        <strain evidence="3 4">D1-5</strain>
    </source>
</reference>
<organism evidence="3 4">
    <name type="scientific">Beauveria bassiana D1-5</name>
    <dbReference type="NCBI Taxonomy" id="1245745"/>
    <lineage>
        <taxon>Eukaryota</taxon>
        <taxon>Fungi</taxon>
        <taxon>Dikarya</taxon>
        <taxon>Ascomycota</taxon>
        <taxon>Pezizomycotina</taxon>
        <taxon>Sordariomycetes</taxon>
        <taxon>Hypocreomycetidae</taxon>
        <taxon>Hypocreales</taxon>
        <taxon>Cordycipitaceae</taxon>
        <taxon>Beauveria</taxon>
    </lineage>
</organism>
<name>A0A0A2VDM3_BEABA</name>
<dbReference type="SMART" id="SM00516">
    <property type="entry name" value="SEC14"/>
    <property type="match status" value="1"/>
</dbReference>
<dbReference type="SMART" id="SM01100">
    <property type="entry name" value="CRAL_TRIO_N"/>
    <property type="match status" value="1"/>
</dbReference>
<dbReference type="eggNOG" id="KOG1470">
    <property type="taxonomic scope" value="Eukaryota"/>
</dbReference>
<evidence type="ECO:0000313" key="3">
    <source>
        <dbReference type="EMBL" id="KGQ05643.1"/>
    </source>
</evidence>
<dbReference type="Pfam" id="PF00650">
    <property type="entry name" value="CRAL_TRIO"/>
    <property type="match status" value="1"/>
</dbReference>